<organism evidence="1 2">
    <name type="scientific">Gemmobacter lanyuensis</name>
    <dbReference type="NCBI Taxonomy" id="1054497"/>
    <lineage>
        <taxon>Bacteria</taxon>
        <taxon>Pseudomonadati</taxon>
        <taxon>Pseudomonadota</taxon>
        <taxon>Alphaproteobacteria</taxon>
        <taxon>Rhodobacterales</taxon>
        <taxon>Paracoccaceae</taxon>
        <taxon>Gemmobacter</taxon>
    </lineage>
</organism>
<dbReference type="Proteomes" id="UP000628984">
    <property type="component" value="Unassembled WGS sequence"/>
</dbReference>
<proteinExistence type="predicted"/>
<evidence type="ECO:0000313" key="2">
    <source>
        <dbReference type="Proteomes" id="UP000628984"/>
    </source>
</evidence>
<reference evidence="1" key="1">
    <citation type="journal article" date="2014" name="Int. J. Syst. Evol. Microbiol.">
        <title>Complete genome sequence of Corynebacterium casei LMG S-19264T (=DSM 44701T), isolated from a smear-ripened cheese.</title>
        <authorList>
            <consortium name="US DOE Joint Genome Institute (JGI-PGF)"/>
            <person name="Walter F."/>
            <person name="Albersmeier A."/>
            <person name="Kalinowski J."/>
            <person name="Ruckert C."/>
        </authorList>
    </citation>
    <scope>NUCLEOTIDE SEQUENCE</scope>
    <source>
        <strain evidence="1">KCTC 23714</strain>
    </source>
</reference>
<dbReference type="AlphaFoldDB" id="A0A918MHH6"/>
<comment type="caution">
    <text evidence="1">The sequence shown here is derived from an EMBL/GenBank/DDBJ whole genome shotgun (WGS) entry which is preliminary data.</text>
</comment>
<dbReference type="Pfam" id="PF06299">
    <property type="entry name" value="DUF1045"/>
    <property type="match status" value="1"/>
</dbReference>
<evidence type="ECO:0000313" key="1">
    <source>
        <dbReference type="EMBL" id="GGW26130.1"/>
    </source>
</evidence>
<accession>A0A918MHH6</accession>
<dbReference type="Gene3D" id="3.90.1140.10">
    <property type="entry name" value="Cyclic phosphodiesterase"/>
    <property type="match status" value="1"/>
</dbReference>
<keyword evidence="2" id="KW-1185">Reference proteome</keyword>
<reference evidence="1" key="2">
    <citation type="submission" date="2020-09" db="EMBL/GenBank/DDBJ databases">
        <authorList>
            <person name="Sun Q."/>
            <person name="Kim S."/>
        </authorList>
    </citation>
    <scope>NUCLEOTIDE SEQUENCE</scope>
    <source>
        <strain evidence="1">KCTC 23714</strain>
    </source>
</reference>
<dbReference type="InterPro" id="IPR009389">
    <property type="entry name" value="DUF1045"/>
</dbReference>
<dbReference type="PIRSF" id="PIRSF033328">
    <property type="entry name" value="Phest_Mll4975"/>
    <property type="match status" value="1"/>
</dbReference>
<protein>
    <submittedName>
        <fullName evidence="1">Phosphonate metabolism protein</fullName>
    </submittedName>
</protein>
<gene>
    <name evidence="1" type="ORF">GCM10011452_12810</name>
</gene>
<sequence>MDQIKRFAVYYAPPAGDFADVAAAWLGWDAALGCAVQQPDLGLPAAEITTEPRKYGFHGTIKPPFRLAEGQSEADLRAGLAALARQLAPVVLPGLRLKNLDGFLALVPQGDAAALGALAEAVVKGLEPFRAPLNAAEMAKRRPERLTPRQLHLLQAYGYPFVMEEFRFHLTLTNRLSEPLASLAAERLMAHFAPVIPQPFVIGDLCLFGEAADGRFHLLHRYTLSG</sequence>
<dbReference type="RefSeq" id="WP_189633003.1">
    <property type="nucleotide sequence ID" value="NZ_BMYQ01000002.1"/>
</dbReference>
<dbReference type="EMBL" id="BMYQ01000002">
    <property type="protein sequence ID" value="GGW26130.1"/>
    <property type="molecule type" value="Genomic_DNA"/>
</dbReference>
<name>A0A918MHH6_9RHOB</name>